<evidence type="ECO:0000313" key="1">
    <source>
        <dbReference type="EMBL" id="EGV44086.1"/>
    </source>
</evidence>
<dbReference type="OrthoDB" id="1354489at2"/>
<dbReference type="EMBL" id="AFXZ01000012">
    <property type="protein sequence ID" value="EGV44086.1"/>
    <property type="molecule type" value="Genomic_DNA"/>
</dbReference>
<sequence length="172" mass="19755">MHYFEELVSSGTLFTLDALEEMNLKSIEELQRSGSTIAVRSTQMIQLQKTILSIGMFSMFDSVLQERLSCNNGFDAAKKLLLQMEKVELHNRFNDFICAINVLKHGHGRSYNKLLSKVEQLPYKLKLPEENLFDEGDVSEISTLIEVDDKFVINCSELIELVSKEIRNKTLY</sequence>
<dbReference type="AlphaFoldDB" id="G2EBS1"/>
<gene>
    <name evidence="1" type="ORF">BZARG_950</name>
</gene>
<name>G2EBS1_9FLAO</name>
<dbReference type="eggNOG" id="ENOG5031IMZ">
    <property type="taxonomic scope" value="Bacteria"/>
</dbReference>
<dbReference type="RefSeq" id="WP_008635832.1">
    <property type="nucleotide sequence ID" value="NZ_AFXZ01000012.1"/>
</dbReference>
<keyword evidence="2" id="KW-1185">Reference proteome</keyword>
<organism evidence="1 2">
    <name type="scientific">Bizionia argentinensis JUB59</name>
    <dbReference type="NCBI Taxonomy" id="1046627"/>
    <lineage>
        <taxon>Bacteria</taxon>
        <taxon>Pseudomonadati</taxon>
        <taxon>Bacteroidota</taxon>
        <taxon>Flavobacteriia</taxon>
        <taxon>Flavobacteriales</taxon>
        <taxon>Flavobacteriaceae</taxon>
        <taxon>Bizionia</taxon>
    </lineage>
</organism>
<dbReference type="Proteomes" id="UP000003730">
    <property type="component" value="Unassembled WGS sequence"/>
</dbReference>
<evidence type="ECO:0000313" key="2">
    <source>
        <dbReference type="Proteomes" id="UP000003730"/>
    </source>
</evidence>
<reference evidence="1 2" key="1">
    <citation type="journal article" date="2008" name="Int. J. Syst. Evol. Microbiol.">
        <title>Bizionia argentinensis sp. nov., isolated from surface marine water in Antarctica.</title>
        <authorList>
            <person name="Bercovich A."/>
            <person name="Vazquez S.C."/>
            <person name="Yankilevich P."/>
            <person name="Coria S.H."/>
            <person name="Foti M."/>
            <person name="Hernandez E."/>
            <person name="Vidal A."/>
            <person name="Ruberto L."/>
            <person name="Melo C."/>
            <person name="Marenssi S."/>
            <person name="Criscuolo M."/>
            <person name="Memoli M."/>
            <person name="Arguelles M."/>
            <person name="Mac Cormack W.P."/>
        </authorList>
    </citation>
    <scope>NUCLEOTIDE SEQUENCE [LARGE SCALE GENOMIC DNA]</scope>
    <source>
        <strain evidence="1 2">JUB59</strain>
    </source>
</reference>
<comment type="caution">
    <text evidence="1">The sequence shown here is derived from an EMBL/GenBank/DDBJ whole genome shotgun (WGS) entry which is preliminary data.</text>
</comment>
<proteinExistence type="predicted"/>
<protein>
    <submittedName>
        <fullName evidence="1">Uncharacterized protein</fullName>
    </submittedName>
</protein>
<accession>G2EBS1</accession>